<proteinExistence type="predicted"/>
<feature type="domain" description="Aminoglycoside phosphotransferase" evidence="1">
    <location>
        <begin position="26"/>
        <end position="285"/>
    </location>
</feature>
<dbReference type="Pfam" id="PF01636">
    <property type="entry name" value="APH"/>
    <property type="match status" value="1"/>
</dbReference>
<protein>
    <submittedName>
        <fullName evidence="2">Aminoglycoside phosphotransferase</fullName>
    </submittedName>
</protein>
<evidence type="ECO:0000259" key="1">
    <source>
        <dbReference type="Pfam" id="PF01636"/>
    </source>
</evidence>
<evidence type="ECO:0000313" key="3">
    <source>
        <dbReference type="Proteomes" id="UP000305451"/>
    </source>
</evidence>
<accession>A0A4V3RZ87</accession>
<organism evidence="2 3">
    <name type="scientific">Marinicauda pacifica</name>
    <dbReference type="NCBI Taxonomy" id="1133559"/>
    <lineage>
        <taxon>Bacteria</taxon>
        <taxon>Pseudomonadati</taxon>
        <taxon>Pseudomonadota</taxon>
        <taxon>Alphaproteobacteria</taxon>
        <taxon>Maricaulales</taxon>
        <taxon>Maricaulaceae</taxon>
        <taxon>Marinicauda</taxon>
    </lineage>
</organism>
<reference evidence="2 3" key="1">
    <citation type="journal article" date="2013" name="Int. J. Syst. Evol. Microbiol.">
        <title>Marinicauda pacifica gen. nov., sp. nov., a prosthecate alphaproteobacterium of the family Hyphomonadaceae isolated from deep seawater.</title>
        <authorList>
            <person name="Zhang X.Y."/>
            <person name="Li G.W."/>
            <person name="Wang C.S."/>
            <person name="Zhang Y.J."/>
            <person name="Xu X.W."/>
            <person name="Li H."/>
            <person name="Liu A."/>
            <person name="Liu C."/>
            <person name="Xie B.B."/>
            <person name="Qin Q.L."/>
            <person name="Xu Z."/>
            <person name="Chen X.L."/>
            <person name="Zhou B.C."/>
            <person name="Zhang Y.Z."/>
        </authorList>
    </citation>
    <scope>NUCLEOTIDE SEQUENCE [LARGE SCALE GENOMIC DNA]</scope>
    <source>
        <strain evidence="2 3">P-1 km-3</strain>
    </source>
</reference>
<dbReference type="InterPro" id="IPR002575">
    <property type="entry name" value="Aminoglycoside_PTrfase"/>
</dbReference>
<dbReference type="Gene3D" id="3.90.1200.10">
    <property type="match status" value="1"/>
</dbReference>
<dbReference type="InterPro" id="IPR011009">
    <property type="entry name" value="Kinase-like_dom_sf"/>
</dbReference>
<keyword evidence="3" id="KW-1185">Reference proteome</keyword>
<dbReference type="OrthoDB" id="9809275at2"/>
<evidence type="ECO:0000313" key="2">
    <source>
        <dbReference type="EMBL" id="TGY93319.1"/>
    </source>
</evidence>
<dbReference type="AlphaFoldDB" id="A0A4V3RZ87"/>
<name>A0A4V3RZ87_9PROT</name>
<gene>
    <name evidence="2" type="ORF">E5162_09750</name>
</gene>
<keyword evidence="2" id="KW-0808">Transferase</keyword>
<dbReference type="Proteomes" id="UP000305451">
    <property type="component" value="Unassembled WGS sequence"/>
</dbReference>
<dbReference type="SUPFAM" id="SSF56112">
    <property type="entry name" value="Protein kinase-like (PK-like)"/>
    <property type="match status" value="1"/>
</dbReference>
<dbReference type="GO" id="GO:0016740">
    <property type="term" value="F:transferase activity"/>
    <property type="evidence" value="ECO:0007669"/>
    <property type="project" value="UniProtKB-KW"/>
</dbReference>
<comment type="caution">
    <text evidence="2">The sequence shown here is derived from an EMBL/GenBank/DDBJ whole genome shotgun (WGS) entry which is preliminary data.</text>
</comment>
<sequence length="368" mass="40525">MTTSENDRGGARHDFLQAHGWGDARVIPFPGDASTRSYFRLDDGARQAILMDAPAARETASCPPGASVEERLQLGYTATARLAGNNIAAFAGIAEALTQRGFSAPRIEAADLDAGLAIIEDLGDGLFARLIPDAAHEGILYAAAIDALAALYRSSFPDTVHWREGGRWDVLEYDDTALIAESELFLDWYAAQRAGVTVSDDMRDHWRGLWRDALAQSRTAEPGLVLRDFHAENLIWLPEREGLARVGLLDFQDALFGHPAYDVVSLLEDLRRDVSPGLHQALKDRFVEKARLTDTKGFEAAYSILGAQRNMKIYGFCVRTAVRDGKPKYLPLLPRMSAHLNRDLAHPALADVRTFVERYVPGALEAQP</sequence>
<dbReference type="RefSeq" id="WP_135945041.1">
    <property type="nucleotide sequence ID" value="NZ_BMEI01000002.1"/>
</dbReference>
<dbReference type="EMBL" id="SRXV01000002">
    <property type="protein sequence ID" value="TGY93319.1"/>
    <property type="molecule type" value="Genomic_DNA"/>
</dbReference>
<dbReference type="Gene3D" id="3.30.200.20">
    <property type="entry name" value="Phosphorylase Kinase, domain 1"/>
    <property type="match status" value="1"/>
</dbReference>